<protein>
    <recommendedName>
        <fullName evidence="1">Transposase IS204/IS1001/IS1096/IS1165 zinc-finger domain-containing protein</fullName>
    </recommendedName>
</protein>
<dbReference type="InterPro" id="IPR029261">
    <property type="entry name" value="Transposase_Znf"/>
</dbReference>
<evidence type="ECO:0000259" key="1">
    <source>
        <dbReference type="Pfam" id="PF14690"/>
    </source>
</evidence>
<dbReference type="Proteomes" id="UP000658382">
    <property type="component" value="Unassembled WGS sequence"/>
</dbReference>
<organism evidence="2 3">
    <name type="scientific">Lentibacillus kapialis</name>
    <dbReference type="NCBI Taxonomy" id="340214"/>
    <lineage>
        <taxon>Bacteria</taxon>
        <taxon>Bacillati</taxon>
        <taxon>Bacillota</taxon>
        <taxon>Bacilli</taxon>
        <taxon>Bacillales</taxon>
        <taxon>Bacillaceae</taxon>
        <taxon>Lentibacillus</taxon>
    </lineage>
</organism>
<comment type="caution">
    <text evidence="2">The sequence shown here is derived from an EMBL/GenBank/DDBJ whole genome shotgun (WGS) entry which is preliminary data.</text>
</comment>
<accession>A0A917UXC8</accession>
<evidence type="ECO:0000313" key="3">
    <source>
        <dbReference type="Proteomes" id="UP000658382"/>
    </source>
</evidence>
<feature type="domain" description="Transposase IS204/IS1001/IS1096/IS1165 zinc-finger" evidence="1">
    <location>
        <begin position="40"/>
        <end position="85"/>
    </location>
</feature>
<evidence type="ECO:0000313" key="2">
    <source>
        <dbReference type="EMBL" id="GGJ92876.1"/>
    </source>
</evidence>
<proteinExistence type="predicted"/>
<reference evidence="2" key="1">
    <citation type="journal article" date="2014" name="Int. J. Syst. Evol. Microbiol.">
        <title>Complete genome sequence of Corynebacterium casei LMG S-19264T (=DSM 44701T), isolated from a smear-ripened cheese.</title>
        <authorList>
            <consortium name="US DOE Joint Genome Institute (JGI-PGF)"/>
            <person name="Walter F."/>
            <person name="Albersmeier A."/>
            <person name="Kalinowski J."/>
            <person name="Ruckert C."/>
        </authorList>
    </citation>
    <scope>NUCLEOTIDE SEQUENCE</scope>
    <source>
        <strain evidence="2">JCM 12580</strain>
    </source>
</reference>
<dbReference type="Pfam" id="PF14690">
    <property type="entry name" value="Zn_ribbon_ISL3"/>
    <property type="match status" value="1"/>
</dbReference>
<sequence>MYCHYINKLLNIPEIHVNDMTFDDREDVVYFQVEPVQFVQACPCCGSPYVKRNGTPYKRQVRHLPLMEWRTILLVPSINMTCMDCDAHFVWQYDFVKPKKQYTQAFQEKLIQQGLGTTIQAMASFQSVPYATAERYYKRGLAIQSNNKHTGNVYSGCYGA</sequence>
<keyword evidence="3" id="KW-1185">Reference proteome</keyword>
<dbReference type="RefSeq" id="WP_188632417.1">
    <property type="nucleotide sequence ID" value="NZ_BMNQ01000015.1"/>
</dbReference>
<dbReference type="AlphaFoldDB" id="A0A917UXC8"/>
<gene>
    <name evidence="2" type="ORF">GCM10007063_14320</name>
</gene>
<name>A0A917UXC8_9BACI</name>
<dbReference type="EMBL" id="BMNQ01000015">
    <property type="protein sequence ID" value="GGJ92876.1"/>
    <property type="molecule type" value="Genomic_DNA"/>
</dbReference>
<reference evidence="2" key="2">
    <citation type="submission" date="2020-09" db="EMBL/GenBank/DDBJ databases">
        <authorList>
            <person name="Sun Q."/>
            <person name="Ohkuma M."/>
        </authorList>
    </citation>
    <scope>NUCLEOTIDE SEQUENCE</scope>
    <source>
        <strain evidence="2">JCM 12580</strain>
    </source>
</reference>